<sequence length="340" mass="39446">METPEFMKKYKKKKCISLLILAILLIGGGLIVYKCLTSYENNTNNPTVINSIEDFENAMANNDYIEMEISDYIDLGSVTTERNGSKISETYYIGININEKMLVVSIRNDEYHRLVNETSSTYILRGTLSKITNNLRDTLEELLEDAISPEELDELMYEDFLSWETPFGALTSKIIILFFLFILICVCIYILCKNTKSMRKLKKQHGSDFQMFCEKVDTEMKAPTALRKGAVTVTQNYIVANSPCTFFVMPINELMWVYRGVTRYYRIIEKSNITFISSNKAKYQITSMNKRNINDLIEYFSQEGQKCIVGYSEELNKMFRKKPDTLVQQWKSDNNNINNQ</sequence>
<name>A0ACB5UFT3_9FIRM</name>
<dbReference type="EMBL" id="BTPU01000012">
    <property type="protein sequence ID" value="GMQ61712.1"/>
    <property type="molecule type" value="Genomic_DNA"/>
</dbReference>
<proteinExistence type="predicted"/>
<accession>A0ACB5UFT3</accession>
<evidence type="ECO:0000313" key="2">
    <source>
        <dbReference type="Proteomes" id="UP001374599"/>
    </source>
</evidence>
<comment type="caution">
    <text evidence="1">The sequence shown here is derived from an EMBL/GenBank/DDBJ whole genome shotgun (WGS) entry which is preliminary data.</text>
</comment>
<evidence type="ECO:0000313" key="1">
    <source>
        <dbReference type="EMBL" id="GMQ61712.1"/>
    </source>
</evidence>
<organism evidence="1 2">
    <name type="scientific">Vallitalea maricola</name>
    <dbReference type="NCBI Taxonomy" id="3074433"/>
    <lineage>
        <taxon>Bacteria</taxon>
        <taxon>Bacillati</taxon>
        <taxon>Bacillota</taxon>
        <taxon>Clostridia</taxon>
        <taxon>Lachnospirales</taxon>
        <taxon>Vallitaleaceae</taxon>
        <taxon>Vallitalea</taxon>
    </lineage>
</organism>
<keyword evidence="2" id="KW-1185">Reference proteome</keyword>
<protein>
    <submittedName>
        <fullName evidence="1">Uncharacterized protein</fullName>
    </submittedName>
</protein>
<dbReference type="Proteomes" id="UP001374599">
    <property type="component" value="Unassembled WGS sequence"/>
</dbReference>
<gene>
    <name evidence="1" type="ORF">AN2V17_09410</name>
</gene>
<reference evidence="1" key="1">
    <citation type="submission" date="2023-09" db="EMBL/GenBank/DDBJ databases">
        <title>Vallitalea sediminicola and Vallitalea maricola sp. nov., anaerobic bacteria isolated from marine sediment.</title>
        <authorList>
            <person name="Hirano S."/>
            <person name="Maeda A."/>
            <person name="Terahara T."/>
            <person name="Mori K."/>
            <person name="Hamada M."/>
            <person name="Matsumoto R."/>
            <person name="Kobayashi T."/>
        </authorList>
    </citation>
    <scope>NUCLEOTIDE SEQUENCE</scope>
    <source>
        <strain evidence="1">AN17-2</strain>
    </source>
</reference>